<dbReference type="Pfam" id="PF00240">
    <property type="entry name" value="ubiquitin"/>
    <property type="match status" value="1"/>
</dbReference>
<feature type="compositionally biased region" description="Basic and acidic residues" evidence="1">
    <location>
        <begin position="464"/>
        <end position="476"/>
    </location>
</feature>
<dbReference type="InterPro" id="IPR000626">
    <property type="entry name" value="Ubiquitin-like_dom"/>
</dbReference>
<feature type="region of interest" description="Disordered" evidence="1">
    <location>
        <begin position="377"/>
        <end position="476"/>
    </location>
</feature>
<feature type="compositionally biased region" description="Low complexity" evidence="1">
    <location>
        <begin position="18"/>
        <end position="27"/>
    </location>
</feature>
<dbReference type="RefSeq" id="XP_058340024.1">
    <property type="nucleotide sequence ID" value="XM_058489143.1"/>
</dbReference>
<accession>A0AAD7UY74</accession>
<feature type="region of interest" description="Disordered" evidence="1">
    <location>
        <begin position="1"/>
        <end position="27"/>
    </location>
</feature>
<name>A0AAD7UY74_9FUNG</name>
<feature type="compositionally biased region" description="Low complexity" evidence="1">
    <location>
        <begin position="384"/>
        <end position="428"/>
    </location>
</feature>
<feature type="region of interest" description="Disordered" evidence="1">
    <location>
        <begin position="168"/>
        <end position="247"/>
    </location>
</feature>
<keyword evidence="4" id="KW-1185">Reference proteome</keyword>
<proteinExistence type="predicted"/>
<evidence type="ECO:0000313" key="3">
    <source>
        <dbReference type="EMBL" id="KAJ8655111.1"/>
    </source>
</evidence>
<dbReference type="PANTHER" id="PTHR15204:SF0">
    <property type="entry name" value="LARGE PROLINE-RICH PROTEIN BAG6"/>
    <property type="match status" value="1"/>
</dbReference>
<evidence type="ECO:0000259" key="2">
    <source>
        <dbReference type="PROSITE" id="PS50053"/>
    </source>
</evidence>
<comment type="caution">
    <text evidence="3">The sequence shown here is derived from an EMBL/GenBank/DDBJ whole genome shotgun (WGS) entry which is preliminary data.</text>
</comment>
<dbReference type="GO" id="GO:0036503">
    <property type="term" value="P:ERAD pathway"/>
    <property type="evidence" value="ECO:0007669"/>
    <property type="project" value="TreeGrafter"/>
</dbReference>
<feature type="compositionally biased region" description="Low complexity" evidence="1">
    <location>
        <begin position="225"/>
        <end position="242"/>
    </location>
</feature>
<evidence type="ECO:0000313" key="4">
    <source>
        <dbReference type="Proteomes" id="UP001234581"/>
    </source>
</evidence>
<feature type="domain" description="Ubiquitin-like" evidence="2">
    <location>
        <begin position="28"/>
        <end position="104"/>
    </location>
</feature>
<gene>
    <name evidence="3" type="ORF">O0I10_009146</name>
</gene>
<feature type="region of interest" description="Disordered" evidence="1">
    <location>
        <begin position="102"/>
        <end position="129"/>
    </location>
</feature>
<reference evidence="3 4" key="1">
    <citation type="submission" date="2023-03" db="EMBL/GenBank/DDBJ databases">
        <title>Genome sequence of Lichtheimia ornata CBS 291.66.</title>
        <authorList>
            <person name="Mohabir J.T."/>
            <person name="Shea T.P."/>
            <person name="Kurbessoian T."/>
            <person name="Berby B."/>
            <person name="Fontaine J."/>
            <person name="Livny J."/>
            <person name="Gnirke A."/>
            <person name="Stajich J.E."/>
            <person name="Cuomo C.A."/>
        </authorList>
    </citation>
    <scope>NUCLEOTIDE SEQUENCE [LARGE SCALE GENOMIC DNA]</scope>
    <source>
        <strain evidence="3">CBS 291.66</strain>
    </source>
</reference>
<feature type="compositionally biased region" description="Basic and acidic residues" evidence="1">
    <location>
        <begin position="429"/>
        <end position="453"/>
    </location>
</feature>
<evidence type="ECO:0000256" key="1">
    <source>
        <dbReference type="SAM" id="MobiDB-lite"/>
    </source>
</evidence>
<dbReference type="AlphaFoldDB" id="A0AAD7UY74"/>
<dbReference type="SMART" id="SM00213">
    <property type="entry name" value="UBQ"/>
    <property type="match status" value="1"/>
</dbReference>
<feature type="compositionally biased region" description="Low complexity" evidence="1">
    <location>
        <begin position="176"/>
        <end position="204"/>
    </location>
</feature>
<dbReference type="SUPFAM" id="SSF54236">
    <property type="entry name" value="Ubiquitin-like"/>
    <property type="match status" value="1"/>
</dbReference>
<dbReference type="GO" id="GO:0031593">
    <property type="term" value="F:polyubiquitin modification-dependent protein binding"/>
    <property type="evidence" value="ECO:0007669"/>
    <property type="project" value="TreeGrafter"/>
</dbReference>
<dbReference type="Proteomes" id="UP001234581">
    <property type="component" value="Unassembled WGS sequence"/>
</dbReference>
<dbReference type="GO" id="GO:0051787">
    <property type="term" value="F:misfolded protein binding"/>
    <property type="evidence" value="ECO:0007669"/>
    <property type="project" value="TreeGrafter"/>
</dbReference>
<dbReference type="PANTHER" id="PTHR15204">
    <property type="entry name" value="LARGE PROLINE-RICH PROTEIN BAG6"/>
    <property type="match status" value="1"/>
</dbReference>
<organism evidence="3 4">
    <name type="scientific">Lichtheimia ornata</name>
    <dbReference type="NCBI Taxonomy" id="688661"/>
    <lineage>
        <taxon>Eukaryota</taxon>
        <taxon>Fungi</taxon>
        <taxon>Fungi incertae sedis</taxon>
        <taxon>Mucoromycota</taxon>
        <taxon>Mucoromycotina</taxon>
        <taxon>Mucoromycetes</taxon>
        <taxon>Mucorales</taxon>
        <taxon>Lichtheimiaceae</taxon>
        <taxon>Lichtheimia</taxon>
    </lineage>
</organism>
<sequence>MASESNHSPDPPENAANSSSTTTRSPSMVLSIKTLEQQTKPVTISRDASVLDLKHAVQGVFQIESNRQRLIFQGKMMKDGQNLAEYANLDTGKVVHLVVRPPGVQANPQNDEPRPQTSNRRTYSRGMPRFPFMNGGFPMMEGYTFITLDVGDRTNPLSSLMEGLTGPLSALRATRDSTTSTSATNSTSNRNRDTTPSTTAFSTTLPRPQFEHQHLGSRSSSDLGSNNTTENRSSSSTTTPNTQFPASVEVRLMRTMGCMRNVRTILDTPTNQSISGIATTSSTSPEVANEIRARLRGNGNSQTAAVGLVLDELATLMTDVIPRLREMSNALRAGDRVANSEENMNLYRRVLRTARIIQGMSLIYHFLGSVLAAADISPRRTRTRTSSSTTAQPARSDITTNQQQANTNTPTPSNTDTTTTTTTTTSTSIDHDGGSEQEARGVKRKNEEDHHSNADVGEGSSSDSQEKKGKARKESD</sequence>
<dbReference type="GO" id="GO:0071818">
    <property type="term" value="C:BAT3 complex"/>
    <property type="evidence" value="ECO:0007669"/>
    <property type="project" value="TreeGrafter"/>
</dbReference>
<dbReference type="PROSITE" id="PS50053">
    <property type="entry name" value="UBIQUITIN_2"/>
    <property type="match status" value="1"/>
</dbReference>
<feature type="compositionally biased region" description="Polar residues" evidence="1">
    <location>
        <begin position="106"/>
        <end position="121"/>
    </location>
</feature>
<dbReference type="InterPro" id="IPR029071">
    <property type="entry name" value="Ubiquitin-like_domsf"/>
</dbReference>
<dbReference type="EMBL" id="JARTCD010000052">
    <property type="protein sequence ID" value="KAJ8655111.1"/>
    <property type="molecule type" value="Genomic_DNA"/>
</dbReference>
<protein>
    <recommendedName>
        <fullName evidence="2">Ubiquitin-like domain-containing protein</fullName>
    </recommendedName>
</protein>
<dbReference type="Gene3D" id="3.10.20.90">
    <property type="entry name" value="Phosphatidylinositol 3-kinase Catalytic Subunit, Chain A, domain 1"/>
    <property type="match status" value="1"/>
</dbReference>
<dbReference type="GeneID" id="83216553"/>